<dbReference type="AlphaFoldDB" id="A0A0V7ZD98"/>
<evidence type="ECO:0000256" key="1">
    <source>
        <dbReference type="SAM" id="SignalP"/>
    </source>
</evidence>
<reference evidence="2 4" key="1">
    <citation type="journal article" date="2015" name="Genome Announc.">
        <title>Draft Genome of the Euendolithic (true boring) Cyanobacterium Mastigocoleus testarum strain BC008.</title>
        <authorList>
            <person name="Guida B.S."/>
            <person name="Garcia-Pichel F."/>
        </authorList>
    </citation>
    <scope>NUCLEOTIDE SEQUENCE [LARGE SCALE GENOMIC DNA]</scope>
    <source>
        <strain evidence="2 4">BC008</strain>
    </source>
</reference>
<organism evidence="2 4">
    <name type="scientific">Mastigocoleus testarum BC008</name>
    <dbReference type="NCBI Taxonomy" id="371196"/>
    <lineage>
        <taxon>Bacteria</taxon>
        <taxon>Bacillati</taxon>
        <taxon>Cyanobacteriota</taxon>
        <taxon>Cyanophyceae</taxon>
        <taxon>Nostocales</taxon>
        <taxon>Hapalosiphonaceae</taxon>
        <taxon>Mastigocoleus</taxon>
    </lineage>
</organism>
<feature type="signal peptide" evidence="1">
    <location>
        <begin position="1"/>
        <end position="23"/>
    </location>
</feature>
<name>A0A0V7ZD98_9CYAN</name>
<keyword evidence="1" id="KW-0732">Signal</keyword>
<dbReference type="Proteomes" id="UP000053372">
    <property type="component" value="Unassembled WGS sequence"/>
</dbReference>
<protein>
    <submittedName>
        <fullName evidence="2">Uncharacterized protein</fullName>
    </submittedName>
</protein>
<evidence type="ECO:0000313" key="4">
    <source>
        <dbReference type="Proteomes" id="UP000053372"/>
    </source>
</evidence>
<keyword evidence="4" id="KW-1185">Reference proteome</keyword>
<evidence type="ECO:0000313" key="3">
    <source>
        <dbReference type="EMBL" id="KST69126.1"/>
    </source>
</evidence>
<feature type="chain" id="PRO_5007439081" evidence="1">
    <location>
        <begin position="24"/>
        <end position="158"/>
    </location>
</feature>
<dbReference type="EMBL" id="LMTZ01000035">
    <property type="protein sequence ID" value="KST69126.1"/>
    <property type="molecule type" value="Genomic_DNA"/>
</dbReference>
<gene>
    <name evidence="2" type="ORF">BC008_10065</name>
    <name evidence="3" type="ORF">BC008_35020</name>
</gene>
<proteinExistence type="predicted"/>
<dbReference type="RefSeq" id="WP_027840915.1">
    <property type="nucleotide sequence ID" value="NZ_LMTZ01000035.1"/>
</dbReference>
<sequence length="158" mass="17635">MSIRILFKIITPLSLSLTLLVGACEETKKAQCQRLIQTVEEGTSLVQSKKGYQVVTSLQLAQDLDKVAEKLERLNLEDPKLREYTNSFAQVFNNMSREVDKAGKALGASKVAEASKSGRGKIRKARKDIKLALNTASKYAKQSDRLEIEIGNYCKQEK</sequence>
<dbReference type="OrthoDB" id="455956at2"/>
<evidence type="ECO:0000313" key="2">
    <source>
        <dbReference type="EMBL" id="KST62506.1"/>
    </source>
</evidence>
<dbReference type="EMBL" id="LMTZ01000154">
    <property type="protein sequence ID" value="KST62506.1"/>
    <property type="molecule type" value="Genomic_DNA"/>
</dbReference>
<accession>A0A0V7ZD98</accession>
<dbReference type="PROSITE" id="PS51257">
    <property type="entry name" value="PROKAR_LIPOPROTEIN"/>
    <property type="match status" value="1"/>
</dbReference>
<comment type="caution">
    <text evidence="2">The sequence shown here is derived from an EMBL/GenBank/DDBJ whole genome shotgun (WGS) entry which is preliminary data.</text>
</comment>